<evidence type="ECO:0000256" key="2">
    <source>
        <dbReference type="PROSITE-ProRule" id="PRU01091"/>
    </source>
</evidence>
<protein>
    <recommendedName>
        <fullName evidence="5">OmpR/PhoB-type domain-containing protein</fullName>
    </recommendedName>
</protein>
<keyword evidence="1 2" id="KW-0238">DNA-binding</keyword>
<keyword evidence="4" id="KW-1133">Transmembrane helix</keyword>
<dbReference type="EMBL" id="CP012154">
    <property type="protein sequence ID" value="AKS41205.1"/>
    <property type="molecule type" value="Genomic_DNA"/>
</dbReference>
<evidence type="ECO:0000256" key="3">
    <source>
        <dbReference type="SAM" id="MobiDB-lite"/>
    </source>
</evidence>
<dbReference type="GO" id="GO:0000160">
    <property type="term" value="P:phosphorelay signal transduction system"/>
    <property type="evidence" value="ECO:0007669"/>
    <property type="project" value="InterPro"/>
</dbReference>
<dbReference type="InterPro" id="IPR011990">
    <property type="entry name" value="TPR-like_helical_dom_sf"/>
</dbReference>
<evidence type="ECO:0000256" key="1">
    <source>
        <dbReference type="ARBA" id="ARBA00023125"/>
    </source>
</evidence>
<keyword evidence="4" id="KW-0472">Membrane</keyword>
<organism evidence="6 7">
    <name type="scientific">Wenzhouxiangella marina</name>
    <dbReference type="NCBI Taxonomy" id="1579979"/>
    <lineage>
        <taxon>Bacteria</taxon>
        <taxon>Pseudomonadati</taxon>
        <taxon>Pseudomonadota</taxon>
        <taxon>Gammaproteobacteria</taxon>
        <taxon>Chromatiales</taxon>
        <taxon>Wenzhouxiangellaceae</taxon>
        <taxon>Wenzhouxiangella</taxon>
    </lineage>
</organism>
<reference evidence="7" key="1">
    <citation type="submission" date="2015-07" db="EMBL/GenBank/DDBJ databases">
        <authorList>
            <person name="Kim K.M."/>
        </authorList>
    </citation>
    <scope>NUCLEOTIDE SEQUENCE [LARGE SCALE GENOMIC DNA]</scope>
    <source>
        <strain evidence="7">KCTC 42284</strain>
    </source>
</reference>
<dbReference type="GO" id="GO:0006355">
    <property type="term" value="P:regulation of DNA-templated transcription"/>
    <property type="evidence" value="ECO:0007669"/>
    <property type="project" value="InterPro"/>
</dbReference>
<evidence type="ECO:0000256" key="4">
    <source>
        <dbReference type="SAM" id="Phobius"/>
    </source>
</evidence>
<feature type="DNA-binding region" description="OmpR/PhoB-type" evidence="2">
    <location>
        <begin position="17"/>
        <end position="115"/>
    </location>
</feature>
<evidence type="ECO:0000313" key="6">
    <source>
        <dbReference type="EMBL" id="AKS41205.1"/>
    </source>
</evidence>
<dbReference type="Gene3D" id="1.25.40.10">
    <property type="entry name" value="Tetratricopeptide repeat domain"/>
    <property type="match status" value="3"/>
</dbReference>
<dbReference type="InterPro" id="IPR019734">
    <property type="entry name" value="TPR_rpt"/>
</dbReference>
<dbReference type="SMART" id="SM00862">
    <property type="entry name" value="Trans_reg_C"/>
    <property type="match status" value="1"/>
</dbReference>
<dbReference type="Pfam" id="PF00486">
    <property type="entry name" value="Trans_reg_C"/>
    <property type="match status" value="1"/>
</dbReference>
<feature type="transmembrane region" description="Helical" evidence="4">
    <location>
        <begin position="149"/>
        <end position="169"/>
    </location>
</feature>
<dbReference type="GO" id="GO:0003677">
    <property type="term" value="F:DNA binding"/>
    <property type="evidence" value="ECO:0007669"/>
    <property type="project" value="UniProtKB-UniRule"/>
</dbReference>
<dbReference type="Pfam" id="PF13432">
    <property type="entry name" value="TPR_16"/>
    <property type="match status" value="1"/>
</dbReference>
<dbReference type="Pfam" id="PF14559">
    <property type="entry name" value="TPR_19"/>
    <property type="match status" value="1"/>
</dbReference>
<dbReference type="CDD" id="cd00383">
    <property type="entry name" value="trans_reg_C"/>
    <property type="match status" value="1"/>
</dbReference>
<dbReference type="STRING" id="1579979.WM2015_824"/>
<gene>
    <name evidence="6" type="ORF">WM2015_824</name>
</gene>
<proteinExistence type="predicted"/>
<keyword evidence="7" id="KW-1185">Reference proteome</keyword>
<sequence>MGCGNATPWREYRTALNLKLEFDQFQLDSEQMQVIGPDGPVSMRPLTFSVLSYLIEQAPKVVSRDELLDAVWGHQATSVSSVAQTIKELRKALGDSSSDPHLIATRPRLGYQFIAEVRPLPDDPAQVIGERVVSGLPPARSTSPDRRRWPWTAALLALVVLVIAFVVFAPNEPSESRSDRLPTLAVAQMVNASDDPDMNWLGPALETYLGHALVELGGFRVLSVDARADQESSILTGVDYVIEGQYLMAGVEGPRWLASLRRPGSREIVTSLESRPDEWDIASVSIDMATAIRDRLGFSAPPEADSAAIRARLPRRAGSQQAYFAALQALGDRRPEVALSALERARRQEPDNPRLDLLAAQVHAARGDLASAREFSLQAMSATEFWPRRDRLDIEAMAAMLAFDWQRAAERLQALNQFFPESESSRQLVRALGQAGRFQDAATALDSLRLKQPDDARLALLEAELSSLQKLAEPQLEQARQARQMAEAEGATSLMAAAELSESEALIELGEWHEARTRLEALVDDERLVAGEQARARLELARLEFLQGDLAPALASVERAEARFAEVPHPTGLAEAAMLRGAILERSGRIEESILALEQALERFDAVADPRRTAHANVQFGTTLMRANRADEAIARLEAAARSFRALNDRQGEGAALINHATLIARAGRLPDAEPIFQRALEAFQDAGDRRGEAMALGNLAAIAGDRRDMTTSITLAEQSLAIFEQLGAQTDIARVSYNLALIHRRQGALEAAIERIRQAGDAFASQGAVLMQTRALTTEGAMLVSMGEFDELDRLLARIEELDIEDPAELAVMHIVRGERALVLGDPDTAHGEFTRAHALMESIGAANHMLVTRMHVARAELAMGETINAEQTGRDLAFAFREIRMINREIDALMLLAEALIEQARGDEAAGILAQADERLADSPDAEQTLRMGLLRSRISPPELARERLSWVESAAAEQGFVTLMERARRRLETLAVSRSPAPISEQSNSASDTAAELPAS</sequence>
<dbReference type="SUPFAM" id="SSF48452">
    <property type="entry name" value="TPR-like"/>
    <property type="match status" value="4"/>
</dbReference>
<feature type="region of interest" description="Disordered" evidence="3">
    <location>
        <begin position="979"/>
        <end position="1003"/>
    </location>
</feature>
<feature type="domain" description="OmpR/PhoB-type" evidence="5">
    <location>
        <begin position="17"/>
        <end position="115"/>
    </location>
</feature>
<evidence type="ECO:0000313" key="7">
    <source>
        <dbReference type="Proteomes" id="UP000066624"/>
    </source>
</evidence>
<name>A0A0K0XU76_9GAMM</name>
<dbReference type="PROSITE" id="PS51755">
    <property type="entry name" value="OMPR_PHOB"/>
    <property type="match status" value="1"/>
</dbReference>
<dbReference type="InterPro" id="IPR036388">
    <property type="entry name" value="WH-like_DNA-bd_sf"/>
</dbReference>
<dbReference type="AlphaFoldDB" id="A0A0K0XU76"/>
<dbReference type="Proteomes" id="UP000066624">
    <property type="component" value="Chromosome"/>
</dbReference>
<dbReference type="InterPro" id="IPR001867">
    <property type="entry name" value="OmpR/PhoB-type_DNA-bd"/>
</dbReference>
<dbReference type="Pfam" id="PF13424">
    <property type="entry name" value="TPR_12"/>
    <property type="match status" value="2"/>
</dbReference>
<accession>A0A0K0XU76</accession>
<dbReference type="SMART" id="SM00028">
    <property type="entry name" value="TPR"/>
    <property type="match status" value="5"/>
</dbReference>
<dbReference type="PATRIC" id="fig|1579979.3.peg.841"/>
<dbReference type="KEGG" id="wma:WM2015_824"/>
<dbReference type="SUPFAM" id="SSF46894">
    <property type="entry name" value="C-terminal effector domain of the bipartite response regulators"/>
    <property type="match status" value="1"/>
</dbReference>
<dbReference type="Gene3D" id="1.10.10.10">
    <property type="entry name" value="Winged helix-like DNA-binding domain superfamily/Winged helix DNA-binding domain"/>
    <property type="match status" value="1"/>
</dbReference>
<dbReference type="OrthoDB" id="8430416at2"/>
<dbReference type="PANTHER" id="PTHR47691:SF3">
    <property type="entry name" value="HTH-TYPE TRANSCRIPTIONAL REGULATOR RV0890C-RELATED"/>
    <property type="match status" value="1"/>
</dbReference>
<dbReference type="PANTHER" id="PTHR47691">
    <property type="entry name" value="REGULATOR-RELATED"/>
    <property type="match status" value="1"/>
</dbReference>
<keyword evidence="4" id="KW-0812">Transmembrane</keyword>
<evidence type="ECO:0000259" key="5">
    <source>
        <dbReference type="PROSITE" id="PS51755"/>
    </source>
</evidence>
<dbReference type="InterPro" id="IPR016032">
    <property type="entry name" value="Sig_transdc_resp-reg_C-effctor"/>
</dbReference>